<evidence type="ECO:0000259" key="6">
    <source>
        <dbReference type="Pfam" id="PF01699"/>
    </source>
</evidence>
<feature type="transmembrane region" description="Helical" evidence="5">
    <location>
        <begin position="314"/>
        <end position="334"/>
    </location>
</feature>
<dbReference type="Proteomes" id="UP000238415">
    <property type="component" value="Unassembled WGS sequence"/>
</dbReference>
<evidence type="ECO:0000313" key="7">
    <source>
        <dbReference type="EMBL" id="PRR70223.1"/>
    </source>
</evidence>
<feature type="transmembrane region" description="Helical" evidence="5">
    <location>
        <begin position="215"/>
        <end position="234"/>
    </location>
</feature>
<proteinExistence type="predicted"/>
<comment type="caution">
    <text evidence="7">The sequence shown here is derived from an EMBL/GenBank/DDBJ whole genome shotgun (WGS) entry which is preliminary data.</text>
</comment>
<gene>
    <name evidence="7" type="ORF">MOHU_20140</name>
</gene>
<accession>A0A2T0AMW5</accession>
<feature type="transmembrane region" description="Helical" evidence="5">
    <location>
        <begin position="144"/>
        <end position="167"/>
    </location>
</feature>
<keyword evidence="3 5" id="KW-1133">Transmembrane helix</keyword>
<sequence>MVDVVLLLISLGVILAGAEGFTNGVEWLGKKLKLTEGAVGSILAAVGTALPETMIPIVAIIFGGGGHAGEEIGIGAILGAPFMLSTLAFFISGIAVIAYRHRRPNYPKMNLDTKTMGRDLSFFLLVYTVAVLASFLGTHIWKQIIAIGLVIAYVTYAYLTVTNGHTLEEGEELNPLYLARKAAEPSTAIVLVQVFLSLGLIVGGARLFVNGVEDLARLMGVPPFVLALIIAPIATELPEKFNSIIWIGRGKDTLALGNITGAMVFQSSVIPAVGITMTSWELTQGALISAILAIISAGLVYLQIRSKKYLTPYTLIGGGAFYSIFVVLVIGGFIR</sequence>
<organism evidence="7 8">
    <name type="scientific">Neomoorella humiferrea</name>
    <dbReference type="NCBI Taxonomy" id="676965"/>
    <lineage>
        <taxon>Bacteria</taxon>
        <taxon>Bacillati</taxon>
        <taxon>Bacillota</taxon>
        <taxon>Clostridia</taxon>
        <taxon>Neomoorellales</taxon>
        <taxon>Neomoorellaceae</taxon>
        <taxon>Neomoorella</taxon>
    </lineage>
</organism>
<dbReference type="EMBL" id="PVXM01000049">
    <property type="protein sequence ID" value="PRR70223.1"/>
    <property type="molecule type" value="Genomic_DNA"/>
</dbReference>
<dbReference type="Pfam" id="PF01699">
    <property type="entry name" value="Na_Ca_ex"/>
    <property type="match status" value="2"/>
</dbReference>
<name>A0A2T0AMW5_9FIRM</name>
<dbReference type="GO" id="GO:0008273">
    <property type="term" value="F:calcium, potassium:sodium antiporter activity"/>
    <property type="evidence" value="ECO:0007669"/>
    <property type="project" value="TreeGrafter"/>
</dbReference>
<keyword evidence="2 5" id="KW-0812">Transmembrane</keyword>
<dbReference type="PANTHER" id="PTHR10846:SF8">
    <property type="entry name" value="INNER MEMBRANE PROTEIN YRBG"/>
    <property type="match status" value="1"/>
</dbReference>
<evidence type="ECO:0000256" key="4">
    <source>
        <dbReference type="ARBA" id="ARBA00023136"/>
    </source>
</evidence>
<dbReference type="GO" id="GO:0006874">
    <property type="term" value="P:intracellular calcium ion homeostasis"/>
    <property type="evidence" value="ECO:0007669"/>
    <property type="project" value="TreeGrafter"/>
</dbReference>
<dbReference type="PANTHER" id="PTHR10846">
    <property type="entry name" value="SODIUM/POTASSIUM/CALCIUM EXCHANGER"/>
    <property type="match status" value="1"/>
</dbReference>
<dbReference type="GO" id="GO:0005262">
    <property type="term" value="F:calcium channel activity"/>
    <property type="evidence" value="ECO:0007669"/>
    <property type="project" value="TreeGrafter"/>
</dbReference>
<dbReference type="InterPro" id="IPR004837">
    <property type="entry name" value="NaCa_Exmemb"/>
</dbReference>
<feature type="transmembrane region" description="Helical" evidence="5">
    <location>
        <begin position="282"/>
        <end position="302"/>
    </location>
</feature>
<evidence type="ECO:0000256" key="3">
    <source>
        <dbReference type="ARBA" id="ARBA00022989"/>
    </source>
</evidence>
<evidence type="ECO:0000313" key="8">
    <source>
        <dbReference type="Proteomes" id="UP000238415"/>
    </source>
</evidence>
<feature type="transmembrane region" description="Helical" evidence="5">
    <location>
        <begin position="72"/>
        <end position="99"/>
    </location>
</feature>
<feature type="transmembrane region" description="Helical" evidence="5">
    <location>
        <begin position="120"/>
        <end position="138"/>
    </location>
</feature>
<keyword evidence="8" id="KW-1185">Reference proteome</keyword>
<reference evidence="7 8" key="1">
    <citation type="submission" date="2018-03" db="EMBL/GenBank/DDBJ databases">
        <title>Genome sequence of Moorella humiferrea DSM 23265.</title>
        <authorList>
            <person name="Poehlein A."/>
            <person name="Daniel R."/>
        </authorList>
    </citation>
    <scope>NUCLEOTIDE SEQUENCE [LARGE SCALE GENOMIC DNA]</scope>
    <source>
        <strain evidence="7 8">DSM 23265</strain>
    </source>
</reference>
<evidence type="ECO:0000256" key="5">
    <source>
        <dbReference type="SAM" id="Phobius"/>
    </source>
</evidence>
<keyword evidence="4 5" id="KW-0472">Membrane</keyword>
<dbReference type="RefSeq" id="WP_106005938.1">
    <property type="nucleotide sequence ID" value="NZ_CP136419.1"/>
</dbReference>
<comment type="subcellular location">
    <subcellularLocation>
        <location evidence="1">Membrane</location>
        <topology evidence="1">Multi-pass membrane protein</topology>
    </subcellularLocation>
</comment>
<feature type="domain" description="Sodium/calcium exchanger membrane region" evidence="6">
    <location>
        <begin position="191"/>
        <end position="329"/>
    </location>
</feature>
<evidence type="ECO:0000256" key="1">
    <source>
        <dbReference type="ARBA" id="ARBA00004141"/>
    </source>
</evidence>
<protein>
    <submittedName>
        <fullName evidence="7">Putative calcium/sodium:proton antiporter</fullName>
    </submittedName>
</protein>
<dbReference type="Gene3D" id="1.20.1420.30">
    <property type="entry name" value="NCX, central ion-binding region"/>
    <property type="match status" value="1"/>
</dbReference>
<dbReference type="InterPro" id="IPR044880">
    <property type="entry name" value="NCX_ion-bd_dom_sf"/>
</dbReference>
<dbReference type="AlphaFoldDB" id="A0A2T0AMW5"/>
<feature type="transmembrane region" description="Helical" evidence="5">
    <location>
        <begin position="188"/>
        <end position="209"/>
    </location>
</feature>
<evidence type="ECO:0000256" key="2">
    <source>
        <dbReference type="ARBA" id="ARBA00022692"/>
    </source>
</evidence>
<dbReference type="InterPro" id="IPR004481">
    <property type="entry name" value="K/Na/Ca-exchanger"/>
</dbReference>
<feature type="transmembrane region" description="Helical" evidence="5">
    <location>
        <begin position="255"/>
        <end position="276"/>
    </location>
</feature>
<dbReference type="GO" id="GO:0005886">
    <property type="term" value="C:plasma membrane"/>
    <property type="evidence" value="ECO:0007669"/>
    <property type="project" value="TreeGrafter"/>
</dbReference>
<dbReference type="OrthoDB" id="9786081at2"/>
<feature type="domain" description="Sodium/calcium exchanger membrane region" evidence="6">
    <location>
        <begin position="4"/>
        <end position="160"/>
    </location>
</feature>